<keyword evidence="8" id="KW-1185">Reference proteome</keyword>
<keyword evidence="5" id="KW-0961">Cell wall biogenesis/degradation</keyword>
<dbReference type="GO" id="GO:0016020">
    <property type="term" value="C:membrane"/>
    <property type="evidence" value="ECO:0007669"/>
    <property type="project" value="InterPro"/>
</dbReference>
<keyword evidence="6" id="KW-1133">Transmembrane helix</keyword>
<protein>
    <submittedName>
        <fullName evidence="7">15789_t:CDS:1</fullName>
    </submittedName>
</protein>
<reference evidence="7" key="1">
    <citation type="submission" date="2021-06" db="EMBL/GenBank/DDBJ databases">
        <authorList>
            <person name="Kallberg Y."/>
            <person name="Tangrot J."/>
            <person name="Rosling A."/>
        </authorList>
    </citation>
    <scope>NUCLEOTIDE SEQUENCE</scope>
    <source>
        <strain evidence="7">MA453B</strain>
    </source>
</reference>
<dbReference type="OrthoDB" id="2413580at2759"/>
<organism evidence="7 8">
    <name type="scientific">Dentiscutata erythropus</name>
    <dbReference type="NCBI Taxonomy" id="1348616"/>
    <lineage>
        <taxon>Eukaryota</taxon>
        <taxon>Fungi</taxon>
        <taxon>Fungi incertae sedis</taxon>
        <taxon>Mucoromycota</taxon>
        <taxon>Glomeromycotina</taxon>
        <taxon>Glomeromycetes</taxon>
        <taxon>Diversisporales</taxon>
        <taxon>Gigasporaceae</taxon>
        <taxon>Dentiscutata</taxon>
    </lineage>
</organism>
<dbReference type="GO" id="GO:0008107">
    <property type="term" value="F:galactoside 2-alpha-L-fucosyltransferase activity"/>
    <property type="evidence" value="ECO:0007669"/>
    <property type="project" value="InterPro"/>
</dbReference>
<proteinExistence type="inferred from homology"/>
<evidence type="ECO:0000256" key="3">
    <source>
        <dbReference type="ARBA" id="ARBA00022679"/>
    </source>
</evidence>
<keyword evidence="2" id="KW-0328">Glycosyltransferase</keyword>
<dbReference type="PANTHER" id="PTHR31889:SF2">
    <property type="entry name" value="FUCOSYLTRANSFERASE 3"/>
    <property type="match status" value="1"/>
</dbReference>
<evidence type="ECO:0000256" key="5">
    <source>
        <dbReference type="ARBA" id="ARBA00023316"/>
    </source>
</evidence>
<comment type="caution">
    <text evidence="7">The sequence shown here is derived from an EMBL/GenBank/DDBJ whole genome shotgun (WGS) entry which is preliminary data.</text>
</comment>
<evidence type="ECO:0000313" key="7">
    <source>
        <dbReference type="EMBL" id="CAG8541345.1"/>
    </source>
</evidence>
<feature type="transmembrane region" description="Helical" evidence="6">
    <location>
        <begin position="6"/>
        <end position="26"/>
    </location>
</feature>
<dbReference type="GO" id="GO:0042546">
    <property type="term" value="P:cell wall biogenesis"/>
    <property type="evidence" value="ECO:0007669"/>
    <property type="project" value="InterPro"/>
</dbReference>
<evidence type="ECO:0000256" key="2">
    <source>
        <dbReference type="ARBA" id="ARBA00022676"/>
    </source>
</evidence>
<evidence type="ECO:0000256" key="1">
    <source>
        <dbReference type="ARBA" id="ARBA00010481"/>
    </source>
</evidence>
<comment type="similarity">
    <text evidence="1">Belongs to the glycosyltransferase 37 family.</text>
</comment>
<evidence type="ECO:0000256" key="4">
    <source>
        <dbReference type="ARBA" id="ARBA00023180"/>
    </source>
</evidence>
<name>A0A9N9AQL7_9GLOM</name>
<dbReference type="InterPro" id="IPR004938">
    <property type="entry name" value="XG_FTase"/>
</dbReference>
<keyword evidence="6" id="KW-0472">Membrane</keyword>
<keyword evidence="4" id="KW-0325">Glycoprotein</keyword>
<sequence length="449" mass="52618">MVSLKLLRRSIFITIILFLCLGVYYINKFHRENSIPIKNRFTSVISSIDLEKEQNQKFFKFNALYNNYIKKHDEAVKKLLKLKQSTVSNSTNLPKVVVVKPDMKTGIGNRFPGIVCGFLYSIITDRLLFIDGYKDFTDYFEKDFEHNWEKVANLYQNRSVKSLHSIKKNEFPLIARGNLSSEEVNSYDILRIHTWDYVCVPIMSNPNYKEWIKEIIPDYKIFTVISQKLLRLKFDINKQVENFITNNFGEYNIGIHLRVRKKTKKTNKMIIPIKHYSQVVEMLLMGIDKKNVTVFIAADTNESRNNLINYVHKSLDSDNKKFVKIVHINNDMSIENPYSHFNRGTEIGALIDMKILSFCDDLVLTYGSTFGYIAAGWSYRSLRRLGPFVVMPERKDEDNFSLDKIWLWQARSNEPCMYLGKVLMKTSDPKTVEVFKDNPFWMHYSQGCP</sequence>
<gene>
    <name evidence="7" type="ORF">DERYTH_LOCUS4818</name>
</gene>
<keyword evidence="3" id="KW-0808">Transferase</keyword>
<accession>A0A9N9AQL7</accession>
<dbReference type="Gene3D" id="3.40.50.11350">
    <property type="match status" value="1"/>
</dbReference>
<evidence type="ECO:0000256" key="6">
    <source>
        <dbReference type="SAM" id="Phobius"/>
    </source>
</evidence>
<dbReference type="GO" id="GO:0071555">
    <property type="term" value="P:cell wall organization"/>
    <property type="evidence" value="ECO:0007669"/>
    <property type="project" value="UniProtKB-KW"/>
</dbReference>
<keyword evidence="6" id="KW-0812">Transmembrane</keyword>
<dbReference type="Pfam" id="PF03254">
    <property type="entry name" value="XG_FTase"/>
    <property type="match status" value="1"/>
</dbReference>
<dbReference type="PANTHER" id="PTHR31889">
    <property type="entry name" value="FUCOSYLTRANSFERASE 2-RELATED"/>
    <property type="match status" value="1"/>
</dbReference>
<dbReference type="EMBL" id="CAJVPY010001905">
    <property type="protein sequence ID" value="CAG8541345.1"/>
    <property type="molecule type" value="Genomic_DNA"/>
</dbReference>
<dbReference type="AlphaFoldDB" id="A0A9N9AQL7"/>
<dbReference type="Proteomes" id="UP000789405">
    <property type="component" value="Unassembled WGS sequence"/>
</dbReference>
<evidence type="ECO:0000313" key="8">
    <source>
        <dbReference type="Proteomes" id="UP000789405"/>
    </source>
</evidence>